<protein>
    <submittedName>
        <fullName evidence="1">Uncharacterized protein</fullName>
    </submittedName>
</protein>
<dbReference type="EMBL" id="QGKX02001521">
    <property type="protein sequence ID" value="KAF3513976.1"/>
    <property type="molecule type" value="Genomic_DNA"/>
</dbReference>
<evidence type="ECO:0000313" key="2">
    <source>
        <dbReference type="Proteomes" id="UP000712600"/>
    </source>
</evidence>
<gene>
    <name evidence="1" type="ORF">F2Q69_00005651</name>
</gene>
<organism evidence="1 2">
    <name type="scientific">Brassica cretica</name>
    <name type="common">Mustard</name>
    <dbReference type="NCBI Taxonomy" id="69181"/>
    <lineage>
        <taxon>Eukaryota</taxon>
        <taxon>Viridiplantae</taxon>
        <taxon>Streptophyta</taxon>
        <taxon>Embryophyta</taxon>
        <taxon>Tracheophyta</taxon>
        <taxon>Spermatophyta</taxon>
        <taxon>Magnoliopsida</taxon>
        <taxon>eudicotyledons</taxon>
        <taxon>Gunneridae</taxon>
        <taxon>Pentapetalae</taxon>
        <taxon>rosids</taxon>
        <taxon>malvids</taxon>
        <taxon>Brassicales</taxon>
        <taxon>Brassicaceae</taxon>
        <taxon>Brassiceae</taxon>
        <taxon>Brassica</taxon>
    </lineage>
</organism>
<dbReference type="AlphaFoldDB" id="A0A8S9PCW9"/>
<evidence type="ECO:0000313" key="1">
    <source>
        <dbReference type="EMBL" id="KAF3513976.1"/>
    </source>
</evidence>
<proteinExistence type="predicted"/>
<sequence>MDPPDKDPDPDTLKLPGYPIRPRPIVMCFNWKKRSLSLLFWWVLSFFDEQSGLWRFSGSLVYGESVKCRGVTRLWRALVSRVFMCWLLWSHLAMRLESCFYRGVGDHSLVLRVGSWRRPVVGTGGGNPQIG</sequence>
<accession>A0A8S9PCW9</accession>
<reference evidence="1" key="1">
    <citation type="submission" date="2019-12" db="EMBL/GenBank/DDBJ databases">
        <title>Genome sequencing and annotation of Brassica cretica.</title>
        <authorList>
            <person name="Studholme D.J."/>
            <person name="Sarris P."/>
        </authorList>
    </citation>
    <scope>NUCLEOTIDE SEQUENCE</scope>
    <source>
        <strain evidence="1">PFS-109/04</strain>
        <tissue evidence="1">Leaf</tissue>
    </source>
</reference>
<dbReference type="Proteomes" id="UP000712600">
    <property type="component" value="Unassembled WGS sequence"/>
</dbReference>
<comment type="caution">
    <text evidence="1">The sequence shown here is derived from an EMBL/GenBank/DDBJ whole genome shotgun (WGS) entry which is preliminary data.</text>
</comment>
<name>A0A8S9PCW9_BRACR</name>